<dbReference type="Gene3D" id="1.10.10.10">
    <property type="entry name" value="Winged helix-like DNA-binding domain superfamily/Winged helix DNA-binding domain"/>
    <property type="match status" value="1"/>
</dbReference>
<dbReference type="RefSeq" id="WP_125175178.1">
    <property type="nucleotide sequence ID" value="NZ_JBHYBM010000035.1"/>
</dbReference>
<evidence type="ECO:0000259" key="4">
    <source>
        <dbReference type="PROSITE" id="PS50949"/>
    </source>
</evidence>
<dbReference type="SUPFAM" id="SSF64288">
    <property type="entry name" value="Chorismate lyase-like"/>
    <property type="match status" value="1"/>
</dbReference>
<reference evidence="5 6" key="1">
    <citation type="submission" date="2018-01" db="EMBL/GenBank/DDBJ databases">
        <title>Twenty Corynebacterium bovis Genomes.</title>
        <authorList>
            <person name="Gulvik C.A."/>
        </authorList>
    </citation>
    <scope>NUCLEOTIDE SEQUENCE [LARGE SCALE GENOMIC DNA]</scope>
    <source>
        <strain evidence="5 6">16-2004</strain>
    </source>
</reference>
<accession>A0A3R8VWN6</accession>
<keyword evidence="1" id="KW-0805">Transcription regulation</keyword>
<name>A0A3R8VWN6_9CORY</name>
<feature type="domain" description="HTH gntR-type" evidence="4">
    <location>
        <begin position="7"/>
        <end position="75"/>
    </location>
</feature>
<evidence type="ECO:0000256" key="3">
    <source>
        <dbReference type="ARBA" id="ARBA00023163"/>
    </source>
</evidence>
<dbReference type="GO" id="GO:0003677">
    <property type="term" value="F:DNA binding"/>
    <property type="evidence" value="ECO:0007669"/>
    <property type="project" value="UniProtKB-KW"/>
</dbReference>
<comment type="caution">
    <text evidence="5">The sequence shown here is derived from an EMBL/GenBank/DDBJ whole genome shotgun (WGS) entry which is preliminary data.</text>
</comment>
<dbReference type="PROSITE" id="PS50949">
    <property type="entry name" value="HTH_GNTR"/>
    <property type="match status" value="1"/>
</dbReference>
<dbReference type="SMART" id="SM00866">
    <property type="entry name" value="UTRA"/>
    <property type="match status" value="1"/>
</dbReference>
<organism evidence="5 6">
    <name type="scientific">Corynebacterium bovis</name>
    <dbReference type="NCBI Taxonomy" id="36808"/>
    <lineage>
        <taxon>Bacteria</taxon>
        <taxon>Bacillati</taxon>
        <taxon>Actinomycetota</taxon>
        <taxon>Actinomycetes</taxon>
        <taxon>Mycobacteriales</taxon>
        <taxon>Corynebacteriaceae</taxon>
        <taxon>Corynebacterium</taxon>
    </lineage>
</organism>
<protein>
    <submittedName>
        <fullName evidence="5">GntR family transcriptional regulator</fullName>
    </submittedName>
</protein>
<dbReference type="Pfam" id="PF07702">
    <property type="entry name" value="UTRA"/>
    <property type="match status" value="1"/>
</dbReference>
<evidence type="ECO:0000256" key="1">
    <source>
        <dbReference type="ARBA" id="ARBA00023015"/>
    </source>
</evidence>
<evidence type="ECO:0000313" key="6">
    <source>
        <dbReference type="Proteomes" id="UP000278422"/>
    </source>
</evidence>
<dbReference type="GO" id="GO:0003700">
    <property type="term" value="F:DNA-binding transcription factor activity"/>
    <property type="evidence" value="ECO:0007669"/>
    <property type="project" value="InterPro"/>
</dbReference>
<gene>
    <name evidence="5" type="ORF">CXF42_07570</name>
</gene>
<dbReference type="SMART" id="SM00345">
    <property type="entry name" value="HTH_GNTR"/>
    <property type="match status" value="1"/>
</dbReference>
<proteinExistence type="predicted"/>
<dbReference type="InterPro" id="IPR000524">
    <property type="entry name" value="Tscrpt_reg_HTH_GntR"/>
</dbReference>
<dbReference type="Proteomes" id="UP000278422">
    <property type="component" value="Unassembled WGS sequence"/>
</dbReference>
<keyword evidence="6" id="KW-1185">Reference proteome</keyword>
<dbReference type="PANTHER" id="PTHR44846:SF1">
    <property type="entry name" value="MANNOSYL-D-GLYCERATE TRANSPORT_METABOLISM SYSTEM REPRESSOR MNGR-RELATED"/>
    <property type="match status" value="1"/>
</dbReference>
<dbReference type="InterPro" id="IPR050679">
    <property type="entry name" value="Bact_HTH_transcr_reg"/>
</dbReference>
<dbReference type="InterPro" id="IPR011663">
    <property type="entry name" value="UTRA"/>
</dbReference>
<dbReference type="CDD" id="cd07377">
    <property type="entry name" value="WHTH_GntR"/>
    <property type="match status" value="1"/>
</dbReference>
<dbReference type="Gene3D" id="3.40.1410.10">
    <property type="entry name" value="Chorismate lyase-like"/>
    <property type="match status" value="1"/>
</dbReference>
<dbReference type="GO" id="GO:0045892">
    <property type="term" value="P:negative regulation of DNA-templated transcription"/>
    <property type="evidence" value="ECO:0007669"/>
    <property type="project" value="TreeGrafter"/>
</dbReference>
<dbReference type="InterPro" id="IPR036388">
    <property type="entry name" value="WH-like_DNA-bd_sf"/>
</dbReference>
<dbReference type="EMBL" id="PQNQ01000020">
    <property type="protein sequence ID" value="RRQ03307.1"/>
    <property type="molecule type" value="Genomic_DNA"/>
</dbReference>
<dbReference type="PRINTS" id="PR00035">
    <property type="entry name" value="HTHGNTR"/>
</dbReference>
<evidence type="ECO:0000313" key="5">
    <source>
        <dbReference type="EMBL" id="RRQ03307.1"/>
    </source>
</evidence>
<dbReference type="PANTHER" id="PTHR44846">
    <property type="entry name" value="MANNOSYL-D-GLYCERATE TRANSPORT/METABOLISM SYSTEM REPRESSOR MNGR-RELATED"/>
    <property type="match status" value="1"/>
</dbReference>
<keyword evidence="3" id="KW-0804">Transcription</keyword>
<dbReference type="AlphaFoldDB" id="A0A3R8VWN6"/>
<sequence>MDAGSTPRLHVQIAHHLRELITSGDLRPGDELPSEAELCRRFRTSRSPVRQALTALRTEGLISAGQGRRSVVLSRASSQSFSTLLSFTEWCRSLGVTPGQWTLELARRPASEETAELLDTDPAAPVVEILRLRSMDGTPVMLERATFPLDVGRHLFDVDTDACSIYEHLTSRGIELYRAEHRIDALAAPAEDAAVLGTDPGSPLLRVRRRTTDLRGRVVELADDRYLTEHATFTVVNTRTGTAGLHHGRGTAAPSWTPEP</sequence>
<keyword evidence="2" id="KW-0238">DNA-binding</keyword>
<dbReference type="InterPro" id="IPR036390">
    <property type="entry name" value="WH_DNA-bd_sf"/>
</dbReference>
<dbReference type="Pfam" id="PF00392">
    <property type="entry name" value="GntR"/>
    <property type="match status" value="1"/>
</dbReference>
<dbReference type="InterPro" id="IPR028978">
    <property type="entry name" value="Chorismate_lyase_/UTRA_dom_sf"/>
</dbReference>
<evidence type="ECO:0000256" key="2">
    <source>
        <dbReference type="ARBA" id="ARBA00023125"/>
    </source>
</evidence>
<dbReference type="SUPFAM" id="SSF46785">
    <property type="entry name" value="Winged helix' DNA-binding domain"/>
    <property type="match status" value="1"/>
</dbReference>